<feature type="region of interest" description="Disordered" evidence="1">
    <location>
        <begin position="1"/>
        <end position="30"/>
    </location>
</feature>
<proteinExistence type="predicted"/>
<reference evidence="3" key="1">
    <citation type="journal article" date="2019" name="Int. J. Syst. Evol. Microbiol.">
        <title>The Global Catalogue of Microorganisms (GCM) 10K type strain sequencing project: providing services to taxonomists for standard genome sequencing and annotation.</title>
        <authorList>
            <consortium name="The Broad Institute Genomics Platform"/>
            <consortium name="The Broad Institute Genome Sequencing Center for Infectious Disease"/>
            <person name="Wu L."/>
            <person name="Ma J."/>
        </authorList>
    </citation>
    <scope>NUCLEOTIDE SEQUENCE [LARGE SCALE GENOMIC DNA]</scope>
    <source>
        <strain evidence="3">JCM 4816</strain>
    </source>
</reference>
<comment type="caution">
    <text evidence="2">The sequence shown here is derived from an EMBL/GenBank/DDBJ whole genome shotgun (WGS) entry which is preliminary data.</text>
</comment>
<evidence type="ECO:0000313" key="3">
    <source>
        <dbReference type="Proteomes" id="UP001596174"/>
    </source>
</evidence>
<evidence type="ECO:0000256" key="1">
    <source>
        <dbReference type="SAM" id="MobiDB-lite"/>
    </source>
</evidence>
<dbReference type="RefSeq" id="WP_380591412.1">
    <property type="nucleotide sequence ID" value="NZ_JBHSQJ010000253.1"/>
</dbReference>
<gene>
    <name evidence="2" type="ORF">ACFP3V_31980</name>
</gene>
<dbReference type="Proteomes" id="UP001596174">
    <property type="component" value="Unassembled WGS sequence"/>
</dbReference>
<sequence>MPPTPTYSTTGGGHDAEGRASAPASRMLPPGRIPACTAPVQFFPVVVTWPEPPDPEDGPNTGPGYHPAAVRLLPAGQIITGDLVLGSVTTLPGATMPVVSYHLGTYEARPAEFDPSHRCGVCDLYADRNPADIVLVHDDPPNWPGVCDPAARDEVIAVVPRSLR</sequence>
<evidence type="ECO:0000313" key="2">
    <source>
        <dbReference type="EMBL" id="MFC5911812.1"/>
    </source>
</evidence>
<keyword evidence="3" id="KW-1185">Reference proteome</keyword>
<accession>A0ABW1GDW1</accession>
<protein>
    <submittedName>
        <fullName evidence="2">Uncharacterized protein</fullName>
    </submittedName>
</protein>
<dbReference type="EMBL" id="JBHSQJ010000253">
    <property type="protein sequence ID" value="MFC5911812.1"/>
    <property type="molecule type" value="Genomic_DNA"/>
</dbReference>
<name>A0ABW1GDW1_9ACTN</name>
<organism evidence="2 3">
    <name type="scientific">Streptacidiphilus monticola</name>
    <dbReference type="NCBI Taxonomy" id="2161674"/>
    <lineage>
        <taxon>Bacteria</taxon>
        <taxon>Bacillati</taxon>
        <taxon>Actinomycetota</taxon>
        <taxon>Actinomycetes</taxon>
        <taxon>Kitasatosporales</taxon>
        <taxon>Streptomycetaceae</taxon>
        <taxon>Streptacidiphilus</taxon>
    </lineage>
</organism>